<evidence type="ECO:0000256" key="1">
    <source>
        <dbReference type="SAM" id="SignalP"/>
    </source>
</evidence>
<feature type="domain" description="SH3b" evidence="2">
    <location>
        <begin position="50"/>
        <end position="105"/>
    </location>
</feature>
<evidence type="ECO:0000313" key="3">
    <source>
        <dbReference type="EMBL" id="MDX2965694.1"/>
    </source>
</evidence>
<evidence type="ECO:0000313" key="5">
    <source>
        <dbReference type="Proteomes" id="UP001272987"/>
    </source>
</evidence>
<feature type="chain" id="PRO_5043005279" evidence="1">
    <location>
        <begin position="31"/>
        <end position="110"/>
    </location>
</feature>
<organism evidence="3 6">
    <name type="scientific">Streptomyces acidiscabies</name>
    <dbReference type="NCBI Taxonomy" id="42234"/>
    <lineage>
        <taxon>Bacteria</taxon>
        <taxon>Bacillati</taxon>
        <taxon>Actinomycetota</taxon>
        <taxon>Actinomycetes</taxon>
        <taxon>Kitasatosporales</taxon>
        <taxon>Streptomycetaceae</taxon>
        <taxon>Streptomyces</taxon>
    </lineage>
</organism>
<feature type="signal peptide" evidence="1">
    <location>
        <begin position="1"/>
        <end position="30"/>
    </location>
</feature>
<protein>
    <submittedName>
        <fullName evidence="3">SH3 domain-containing protein</fullName>
    </submittedName>
</protein>
<dbReference type="EMBL" id="JARAWC010000045">
    <property type="protein sequence ID" value="MDX2965694.1"/>
    <property type="molecule type" value="Genomic_DNA"/>
</dbReference>
<dbReference type="RefSeq" id="WP_223786141.1">
    <property type="nucleotide sequence ID" value="NZ_BCMK01000026.1"/>
</dbReference>
<accession>A0AAP6BJ54</accession>
<keyword evidence="1" id="KW-0732">Signal</keyword>
<evidence type="ECO:0000313" key="4">
    <source>
        <dbReference type="EMBL" id="MDX3016339.1"/>
    </source>
</evidence>
<evidence type="ECO:0000313" key="6">
    <source>
        <dbReference type="Proteomes" id="UP001282288"/>
    </source>
</evidence>
<comment type="caution">
    <text evidence="3">The sequence shown here is derived from an EMBL/GenBank/DDBJ whole genome shotgun (WGS) entry which is preliminary data.</text>
</comment>
<dbReference type="Proteomes" id="UP001272987">
    <property type="component" value="Unassembled WGS sequence"/>
</dbReference>
<dbReference type="Proteomes" id="UP001282288">
    <property type="component" value="Unassembled WGS sequence"/>
</dbReference>
<dbReference type="EMBL" id="JARAWP010000001">
    <property type="protein sequence ID" value="MDX3016339.1"/>
    <property type="molecule type" value="Genomic_DNA"/>
</dbReference>
<name>A0AAP6BJ54_9ACTN</name>
<dbReference type="Gene3D" id="2.30.30.40">
    <property type="entry name" value="SH3 Domains"/>
    <property type="match status" value="1"/>
</dbReference>
<gene>
    <name evidence="3" type="ORF">PV399_39175</name>
    <name evidence="4" type="ORF">PV666_00355</name>
</gene>
<evidence type="ECO:0000259" key="2">
    <source>
        <dbReference type="Pfam" id="PF08239"/>
    </source>
</evidence>
<dbReference type="Pfam" id="PF08239">
    <property type="entry name" value="SH3_3"/>
    <property type="match status" value="1"/>
</dbReference>
<dbReference type="GeneID" id="69804605"/>
<sequence>MRIVRQIAATAAASAVILGGAFLTAPAASAASLPSACNLIVTQTKEASTSVNLRSGPGTSYTSLGILATGVNFTEYCTKDYAWSYGKVTSGANKGKTGWVKYSLLNPVES</sequence>
<reference evidence="3 5" key="1">
    <citation type="journal article" date="2023" name="Microb. Genom.">
        <title>Mesoterricola silvestris gen. nov., sp. nov., Mesoterricola sediminis sp. nov., Geothrix oryzae sp. nov., Geothrix edaphica sp. nov., Geothrix rubra sp. nov., and Geothrix limicola sp. nov., six novel members of Acidobacteriota isolated from soils.</title>
        <authorList>
            <person name="Weisberg A.J."/>
            <person name="Pearce E."/>
            <person name="Kramer C.G."/>
            <person name="Chang J.H."/>
            <person name="Clarke C.R."/>
        </authorList>
    </citation>
    <scope>NUCLEOTIDE SEQUENCE</scope>
    <source>
        <strain evidence="4 5">NB05-1H</strain>
        <strain evidence="3">NRRL_B-16521</strain>
    </source>
</reference>
<dbReference type="AlphaFoldDB" id="A0AAP6BJ54"/>
<keyword evidence="5" id="KW-1185">Reference proteome</keyword>
<dbReference type="InterPro" id="IPR003646">
    <property type="entry name" value="SH3-like_bac-type"/>
</dbReference>
<proteinExistence type="predicted"/>